<sequence length="25" mass="2985">MNPAIRHKLYSIKTLTYKNKPTLRP</sequence>
<proteinExistence type="predicted"/>
<protein>
    <submittedName>
        <fullName evidence="1">Uncharacterized protein</fullName>
    </submittedName>
</protein>
<reference evidence="1" key="1">
    <citation type="submission" date="2014-09" db="EMBL/GenBank/DDBJ databases">
        <authorList>
            <person name="Magalhaes I.L.F."/>
            <person name="Oliveira U."/>
            <person name="Santos F.R."/>
            <person name="Vidigal T.H.D.A."/>
            <person name="Brescovit A.D."/>
            <person name="Santos A.J."/>
        </authorList>
    </citation>
    <scope>NUCLEOTIDE SEQUENCE</scope>
    <source>
        <tissue evidence="1">Shoot tissue taken approximately 20 cm above the soil surface</tissue>
    </source>
</reference>
<dbReference type="EMBL" id="GBRH01257256">
    <property type="protein sequence ID" value="JAD40639.1"/>
    <property type="molecule type" value="Transcribed_RNA"/>
</dbReference>
<name>A0A0A8ZMN2_ARUDO</name>
<reference evidence="1" key="2">
    <citation type="journal article" date="2015" name="Data Brief">
        <title>Shoot transcriptome of the giant reed, Arundo donax.</title>
        <authorList>
            <person name="Barrero R.A."/>
            <person name="Guerrero F.D."/>
            <person name="Moolhuijzen P."/>
            <person name="Goolsby J.A."/>
            <person name="Tidwell J."/>
            <person name="Bellgard S.E."/>
            <person name="Bellgard M.I."/>
        </authorList>
    </citation>
    <scope>NUCLEOTIDE SEQUENCE</scope>
    <source>
        <tissue evidence="1">Shoot tissue taken approximately 20 cm above the soil surface</tissue>
    </source>
</reference>
<dbReference type="AlphaFoldDB" id="A0A0A8ZMN2"/>
<accession>A0A0A8ZMN2</accession>
<organism evidence="1">
    <name type="scientific">Arundo donax</name>
    <name type="common">Giant reed</name>
    <name type="synonym">Donax arundinaceus</name>
    <dbReference type="NCBI Taxonomy" id="35708"/>
    <lineage>
        <taxon>Eukaryota</taxon>
        <taxon>Viridiplantae</taxon>
        <taxon>Streptophyta</taxon>
        <taxon>Embryophyta</taxon>
        <taxon>Tracheophyta</taxon>
        <taxon>Spermatophyta</taxon>
        <taxon>Magnoliopsida</taxon>
        <taxon>Liliopsida</taxon>
        <taxon>Poales</taxon>
        <taxon>Poaceae</taxon>
        <taxon>PACMAD clade</taxon>
        <taxon>Arundinoideae</taxon>
        <taxon>Arundineae</taxon>
        <taxon>Arundo</taxon>
    </lineage>
</organism>
<evidence type="ECO:0000313" key="1">
    <source>
        <dbReference type="EMBL" id="JAD40639.1"/>
    </source>
</evidence>